<feature type="region of interest" description="Disordered" evidence="7">
    <location>
        <begin position="231"/>
        <end position="255"/>
    </location>
</feature>
<evidence type="ECO:0000313" key="11">
    <source>
        <dbReference type="RefSeq" id="XP_022256392.1"/>
    </source>
</evidence>
<protein>
    <submittedName>
        <fullName evidence="10 11">Epidermal growth factor receptor kinase substrate 8-like isoform X1</fullName>
    </submittedName>
</protein>
<feature type="compositionally biased region" description="Basic and acidic residues" evidence="7">
    <location>
        <begin position="526"/>
        <end position="544"/>
    </location>
</feature>
<reference evidence="10 11" key="1">
    <citation type="submission" date="2025-05" db="UniProtKB">
        <authorList>
            <consortium name="RefSeq"/>
        </authorList>
    </citation>
    <scope>IDENTIFICATION</scope>
    <source>
        <tissue evidence="10 11">Muscle</tissue>
    </source>
</reference>
<comment type="subcellular location">
    <subcellularLocation>
        <location evidence="1">Cytoplasm</location>
    </subcellularLocation>
</comment>
<evidence type="ECO:0000313" key="9">
    <source>
        <dbReference type="Proteomes" id="UP000694941"/>
    </source>
</evidence>
<dbReference type="InterPro" id="IPR041418">
    <property type="entry name" value="SAM_3"/>
</dbReference>
<feature type="region of interest" description="Disordered" evidence="7">
    <location>
        <begin position="669"/>
        <end position="691"/>
    </location>
</feature>
<dbReference type="Pfam" id="PF22975">
    <property type="entry name" value="EPS8_2nd"/>
    <property type="match status" value="1"/>
</dbReference>
<accession>A0ABM1TKI8</accession>
<feature type="compositionally biased region" description="Pro residues" evidence="7">
    <location>
        <begin position="836"/>
        <end position="853"/>
    </location>
</feature>
<feature type="compositionally biased region" description="Basic and acidic residues" evidence="7">
    <location>
        <begin position="456"/>
        <end position="471"/>
    </location>
</feature>
<dbReference type="RefSeq" id="XP_022256394.1">
    <property type="nucleotide sequence ID" value="XM_022400686.1"/>
</dbReference>
<evidence type="ECO:0000256" key="5">
    <source>
        <dbReference type="ARBA" id="ARBA00022553"/>
    </source>
</evidence>
<feature type="region of interest" description="Disordered" evidence="7">
    <location>
        <begin position="817"/>
        <end position="855"/>
    </location>
</feature>
<dbReference type="Pfam" id="PF08416">
    <property type="entry name" value="PTB"/>
    <property type="match status" value="1"/>
</dbReference>
<dbReference type="RefSeq" id="XP_022256391.1">
    <property type="nucleotide sequence ID" value="XM_022400683.1"/>
</dbReference>
<feature type="compositionally biased region" description="Basic and acidic residues" evidence="7">
    <location>
        <begin position="1"/>
        <end position="13"/>
    </location>
</feature>
<feature type="region of interest" description="Disordered" evidence="7">
    <location>
        <begin position="1"/>
        <end position="33"/>
    </location>
</feature>
<evidence type="ECO:0000256" key="1">
    <source>
        <dbReference type="ARBA" id="ARBA00004496"/>
    </source>
</evidence>
<keyword evidence="4" id="KW-0963">Cytoplasm</keyword>
<evidence type="ECO:0000313" key="13">
    <source>
        <dbReference type="RefSeq" id="XP_022256394.1"/>
    </source>
</evidence>
<evidence type="ECO:0000256" key="4">
    <source>
        <dbReference type="ARBA" id="ARBA00022490"/>
    </source>
</evidence>
<dbReference type="InterPro" id="IPR035462">
    <property type="entry name" value="Eps8_SH3"/>
</dbReference>
<feature type="domain" description="SH3" evidence="8">
    <location>
        <begin position="573"/>
        <end position="632"/>
    </location>
</feature>
<dbReference type="Pfam" id="PF18016">
    <property type="entry name" value="SAM_3"/>
    <property type="match status" value="1"/>
</dbReference>
<dbReference type="CDD" id="cd01210">
    <property type="entry name" value="PTB_EPS8"/>
    <property type="match status" value="1"/>
</dbReference>
<dbReference type="RefSeq" id="XP_022256393.1">
    <property type="nucleotide sequence ID" value="XM_022400685.1"/>
</dbReference>
<dbReference type="SUPFAM" id="SSF50044">
    <property type="entry name" value="SH3-domain"/>
    <property type="match status" value="1"/>
</dbReference>
<dbReference type="InterPro" id="IPR036028">
    <property type="entry name" value="SH3-like_dom_sf"/>
</dbReference>
<feature type="region of interest" description="Disordered" evidence="7">
    <location>
        <begin position="288"/>
        <end position="309"/>
    </location>
</feature>
<evidence type="ECO:0000256" key="2">
    <source>
        <dbReference type="ARBA" id="ARBA00006197"/>
    </source>
</evidence>
<gene>
    <name evidence="10 11 12 13" type="primary">LOC106472075</name>
</gene>
<dbReference type="RefSeq" id="XP_022256392.1">
    <property type="nucleotide sequence ID" value="XM_022400684.1"/>
</dbReference>
<feature type="region of interest" description="Disordered" evidence="7">
    <location>
        <begin position="446"/>
        <end position="550"/>
    </location>
</feature>
<dbReference type="GeneID" id="106472075"/>
<dbReference type="Gene3D" id="2.30.30.40">
    <property type="entry name" value="SH3 Domains"/>
    <property type="match status" value="1"/>
</dbReference>
<dbReference type="InterPro" id="IPR013761">
    <property type="entry name" value="SAM/pointed_sf"/>
</dbReference>
<evidence type="ECO:0000259" key="8">
    <source>
        <dbReference type="PROSITE" id="PS50002"/>
    </source>
</evidence>
<comment type="similarity">
    <text evidence="2">Belongs to the EPS8 family.</text>
</comment>
<proteinExistence type="inferred from homology"/>
<evidence type="ECO:0000256" key="7">
    <source>
        <dbReference type="SAM" id="MobiDB-lite"/>
    </source>
</evidence>
<dbReference type="PROSITE" id="PS50002">
    <property type="entry name" value="SH3"/>
    <property type="match status" value="1"/>
</dbReference>
<keyword evidence="9" id="KW-1185">Reference proteome</keyword>
<dbReference type="InterPro" id="IPR011993">
    <property type="entry name" value="PH-like_dom_sf"/>
</dbReference>
<dbReference type="InterPro" id="IPR001452">
    <property type="entry name" value="SH3_domain"/>
</dbReference>
<evidence type="ECO:0000313" key="12">
    <source>
        <dbReference type="RefSeq" id="XP_022256393.1"/>
    </source>
</evidence>
<feature type="compositionally biased region" description="Polar residues" evidence="7">
    <location>
        <begin position="16"/>
        <end position="25"/>
    </location>
</feature>
<keyword evidence="3 6" id="KW-0728">SH3 domain</keyword>
<dbReference type="CDD" id="cd11764">
    <property type="entry name" value="SH3_Eps8"/>
    <property type="match status" value="1"/>
</dbReference>
<keyword evidence="5" id="KW-0597">Phosphoprotein</keyword>
<feature type="compositionally biased region" description="Pro residues" evidence="7">
    <location>
        <begin position="178"/>
        <end position="190"/>
    </location>
</feature>
<dbReference type="InterPro" id="IPR013625">
    <property type="entry name" value="PTB"/>
</dbReference>
<dbReference type="PANTHER" id="PTHR12287">
    <property type="entry name" value="EPIDERMAL GROWTH FACTOR RECEPTOR KINASE SUBSTRATE EPS8-RELATED PROTEIN"/>
    <property type="match status" value="1"/>
</dbReference>
<evidence type="ECO:0000313" key="10">
    <source>
        <dbReference type="RefSeq" id="XP_022256391.1"/>
    </source>
</evidence>
<feature type="compositionally biased region" description="Polar residues" evidence="7">
    <location>
        <begin position="823"/>
        <end position="832"/>
    </location>
</feature>
<name>A0ABM1TKI8_LIMPO</name>
<dbReference type="PANTHER" id="PTHR12287:SF23">
    <property type="entry name" value="AROUSER, ISOFORM A-RELATED"/>
    <property type="match status" value="1"/>
</dbReference>
<dbReference type="SUPFAM" id="SSF50729">
    <property type="entry name" value="PH domain-like"/>
    <property type="match status" value="1"/>
</dbReference>
<dbReference type="InterPro" id="IPR039801">
    <property type="entry name" value="EPS8-like"/>
</dbReference>
<feature type="region of interest" description="Disordered" evidence="7">
    <location>
        <begin position="171"/>
        <end position="194"/>
    </location>
</feature>
<evidence type="ECO:0000256" key="6">
    <source>
        <dbReference type="PROSITE-ProRule" id="PRU00192"/>
    </source>
</evidence>
<dbReference type="Gene3D" id="1.10.150.50">
    <property type="entry name" value="Transcription Factor, Ets-1"/>
    <property type="match status" value="1"/>
</dbReference>
<feature type="compositionally biased region" description="Basic and acidic residues" evidence="7">
    <location>
        <begin position="479"/>
        <end position="499"/>
    </location>
</feature>
<sequence length="1072" mass="121869">MSPHHMKDPEMRGARSSYSNGYSSDQHSDTSDDGPAYLVEHLATFSVGPQFGLETPKDGLRRLFQMEKTNGIWTQKMQMKLDKRWLVIIDYENGDVVEKFPMNLISDPTDFTSRDPKELYNNIVIFIVVGDPKHKDHNPSEMHIFQSLQVSAHDVVADMKLFMTGKWKPGYRSDRRSIPPPPANSPPEPPLNGISVREQVDMFNASVKAHVPSSPAPHGLAIHQERLERADRSENIRSSLSRASNDETSSTTSERYERDVTMLNHCFDDIERFIARLQHAAAAFKELERRQKSRKSKKKDLGDGMLSMRAKPPPEREFLDILQKFKLSFNLLARLRNHIHEPNAPELVHFLFTPLTVIVEAARDSNYGPNIADKVIAPLLTGDAIDLLKNCCTSKESDLWYSLGETWIVPRELWKGYEGNFRPVFGDGWAPEISFVDERERSELNAPVTSSVIQRTHQEDVRRSNEEEFRRPLGLPSDQESHYDSDFFYRSERRGERDPQSVPPNHPPSAFDNRHYETQHLSVPGRGERHSSSERDFRDTRSDVSADSIEQGIDPQQQFERHQQRWMEELKASGAKIVVVLYPRTANNDKELSVVRGEVLEVLDDSRKWWRARNYQNQVGHVPHTIVTPYQAIVREEETINNRSYPRGGPVRETYQSQSLFQGSLLGGRDRLEEGSHRGSQGSVGAPAPPEWIQRERRDSSINAPSPSSFLSEELSPVKVDVANSPPLTKQQSNLTDTATKTTLTISAKPMNVQEKYSDSPYYVTKAPLKGKESDDGTPPSSLLLRTEQKVKGNNADDTPLVLSSFTTEIKRVKNEKLKTRSRSIVKQNNQQLPRPNTPPSAPNAPPAPPLPTKPFVVKKKDVSVPRDAHDCLKKELYEHVTLGCNTNKKWGKINLNHWDGLYITAESKPVEVQEWLESKDFVPKIRDLFNGMTGKMMFKLTRSRLEEVLGNEEGGRLHSHLTVQKNISGYKTFSSRELQAILAERRRKIESTTDDTFSFSQDCNSDFNDSTLNSDSGVSIQSFNSDISNQGSDSAAKEHWSPRKLYGVKREKEKPTLKWQQQQLLAQALTN</sequence>
<dbReference type="SMART" id="SM00326">
    <property type="entry name" value="SH3"/>
    <property type="match status" value="1"/>
</dbReference>
<dbReference type="Gene3D" id="2.30.29.30">
    <property type="entry name" value="Pleckstrin-homology domain (PH domain)/Phosphotyrosine-binding domain (PTB)"/>
    <property type="match status" value="1"/>
</dbReference>
<dbReference type="Pfam" id="PF00018">
    <property type="entry name" value="SH3_1"/>
    <property type="match status" value="1"/>
</dbReference>
<evidence type="ECO:0000256" key="3">
    <source>
        <dbReference type="ARBA" id="ARBA00022443"/>
    </source>
</evidence>
<feature type="compositionally biased region" description="Polar residues" evidence="7">
    <location>
        <begin position="236"/>
        <end position="253"/>
    </location>
</feature>
<organism evidence="9 13">
    <name type="scientific">Limulus polyphemus</name>
    <name type="common">Atlantic horseshoe crab</name>
    <dbReference type="NCBI Taxonomy" id="6850"/>
    <lineage>
        <taxon>Eukaryota</taxon>
        <taxon>Metazoa</taxon>
        <taxon>Ecdysozoa</taxon>
        <taxon>Arthropoda</taxon>
        <taxon>Chelicerata</taxon>
        <taxon>Merostomata</taxon>
        <taxon>Xiphosura</taxon>
        <taxon>Limulidae</taxon>
        <taxon>Limulus</taxon>
    </lineage>
</organism>
<dbReference type="InterPro" id="IPR055093">
    <property type="entry name" value="EPS8_2nd"/>
</dbReference>
<dbReference type="Proteomes" id="UP000694941">
    <property type="component" value="Unplaced"/>
</dbReference>
<dbReference type="InterPro" id="IPR033928">
    <property type="entry name" value="EPS8_PTB"/>
</dbReference>